<dbReference type="Pfam" id="PF00563">
    <property type="entry name" value="EAL"/>
    <property type="match status" value="1"/>
</dbReference>
<dbReference type="SUPFAM" id="SSF141868">
    <property type="entry name" value="EAL domain-like"/>
    <property type="match status" value="1"/>
</dbReference>
<evidence type="ECO:0000256" key="1">
    <source>
        <dbReference type="ARBA" id="ARBA00010927"/>
    </source>
</evidence>
<evidence type="ECO:0000313" key="6">
    <source>
        <dbReference type="EMBL" id="OQP35052.1"/>
    </source>
</evidence>
<evidence type="ECO:0000313" key="7">
    <source>
        <dbReference type="Proteomes" id="UP000192769"/>
    </source>
</evidence>
<dbReference type="EMBL" id="MWUE01000008">
    <property type="protein sequence ID" value="OQP35052.1"/>
    <property type="molecule type" value="Genomic_DNA"/>
</dbReference>
<sequence length="243" mass="27519">MKVHISADYQSEIWFYPACTISGQLVAVELVSQFVHDTAPVTLPQDLLLPQLNETQRLRLLQRQIALLEQHYAFFDQNQVLAFMRIDEHLAQTLLASELLIRKIKQLPFLLLDLSETFPQLLNGVNDPLISALKQQFRLSLSHFGAGKSSTRAVYDNLFDCIKLDKTFIQALAKRASFQPFIQSIVDNFRSHTQLMIICGIDDRNLLDKIATLPDAVMQGALFPPVKAEALNRLIARECCAPD</sequence>
<feature type="domain" description="EAL" evidence="5">
    <location>
        <begin position="1"/>
        <end position="240"/>
    </location>
</feature>
<evidence type="ECO:0000256" key="4">
    <source>
        <dbReference type="ARBA" id="ARBA00023163"/>
    </source>
</evidence>
<keyword evidence="4" id="KW-0804">Transcription</keyword>
<protein>
    <submittedName>
        <fullName evidence="6">Diguanylate phosphodiesterase</fullName>
    </submittedName>
</protein>
<dbReference type="InterPro" id="IPR035919">
    <property type="entry name" value="EAL_sf"/>
</dbReference>
<keyword evidence="7" id="KW-1185">Reference proteome</keyword>
<evidence type="ECO:0000259" key="5">
    <source>
        <dbReference type="PROSITE" id="PS50883"/>
    </source>
</evidence>
<dbReference type="GO" id="GO:0071111">
    <property type="term" value="F:cyclic-guanylate-specific phosphodiesterase activity"/>
    <property type="evidence" value="ECO:0007669"/>
    <property type="project" value="InterPro"/>
</dbReference>
<evidence type="ECO:0000256" key="3">
    <source>
        <dbReference type="ARBA" id="ARBA00023015"/>
    </source>
</evidence>
<accession>A0A1V9DMH1</accession>
<dbReference type="AlphaFoldDB" id="A0A1V9DMH1"/>
<evidence type="ECO:0000256" key="2">
    <source>
        <dbReference type="ARBA" id="ARBA00022491"/>
    </source>
</evidence>
<dbReference type="OrthoDB" id="8552213at2"/>
<proteinExistence type="inferred from homology"/>
<dbReference type="InterPro" id="IPR050706">
    <property type="entry name" value="Cyclic-di-GMP_PDE-like"/>
</dbReference>
<dbReference type="PANTHER" id="PTHR33121">
    <property type="entry name" value="CYCLIC DI-GMP PHOSPHODIESTERASE PDEF"/>
    <property type="match status" value="1"/>
</dbReference>
<name>A0A1V9DMH1_9GAMM</name>
<keyword evidence="3" id="KW-0805">Transcription regulation</keyword>
<dbReference type="InterPro" id="IPR001633">
    <property type="entry name" value="EAL_dom"/>
</dbReference>
<dbReference type="RefSeq" id="WP_081137318.1">
    <property type="nucleotide sequence ID" value="NZ_MWUE01000008.1"/>
</dbReference>
<keyword evidence="2" id="KW-0678">Repressor</keyword>
<dbReference type="PROSITE" id="PS50883">
    <property type="entry name" value="EAL"/>
    <property type="match status" value="1"/>
</dbReference>
<dbReference type="Gene3D" id="3.20.20.450">
    <property type="entry name" value="EAL domain"/>
    <property type="match status" value="1"/>
</dbReference>
<comment type="similarity">
    <text evidence="1">Belongs to the YdiV family.</text>
</comment>
<reference evidence="6 7" key="1">
    <citation type="submission" date="2017-02" db="EMBL/GenBank/DDBJ databases">
        <title>Whole genome shotgun sequence of Pantoea agglomerans strain AS1 isolated from a cycad, Zamia floridana in Central Florida, USA.</title>
        <authorList>
            <person name="Lata P."/>
            <person name="Govindarajan S."/>
            <person name="Qi F."/>
            <person name="Li J.-L."/>
            <person name="Maurya S.K."/>
            <person name="Sahoo M.K."/>
        </authorList>
    </citation>
    <scope>NUCLEOTIDE SEQUENCE [LARGE SCALE GENOMIC DNA]</scope>
    <source>
        <strain evidence="6 7">AS1</strain>
    </source>
</reference>
<dbReference type="Proteomes" id="UP000192769">
    <property type="component" value="Unassembled WGS sequence"/>
</dbReference>
<gene>
    <name evidence="6" type="ORF">B2J69_05915</name>
</gene>
<organism evidence="6 7">
    <name type="scientific">Pantoea latae</name>
    <dbReference type="NCBI Taxonomy" id="1964541"/>
    <lineage>
        <taxon>Bacteria</taxon>
        <taxon>Pseudomonadati</taxon>
        <taxon>Pseudomonadota</taxon>
        <taxon>Gammaproteobacteria</taxon>
        <taxon>Enterobacterales</taxon>
        <taxon>Erwiniaceae</taxon>
        <taxon>Pantoea</taxon>
    </lineage>
</organism>
<comment type="caution">
    <text evidence="6">The sequence shown here is derived from an EMBL/GenBank/DDBJ whole genome shotgun (WGS) entry which is preliminary data.</text>
</comment>
<dbReference type="PANTHER" id="PTHR33121:SF69">
    <property type="entry name" value="ANTI-FLHC(2)FLHD(4) FACTOR YDIV-RELATED"/>
    <property type="match status" value="1"/>
</dbReference>